<comment type="caution">
    <text evidence="1">The sequence shown here is derived from an EMBL/GenBank/DDBJ whole genome shotgun (WGS) entry which is preliminary data.</text>
</comment>
<protein>
    <submittedName>
        <fullName evidence="1">DUF6152 family protein</fullName>
    </submittedName>
</protein>
<proteinExistence type="predicted"/>
<dbReference type="Pfam" id="PF19649">
    <property type="entry name" value="DUF6152"/>
    <property type="match status" value="1"/>
</dbReference>
<reference evidence="1 2" key="1">
    <citation type="submission" date="2023-08" db="EMBL/GenBank/DDBJ databases">
        <title>Oxalobacteraceae gen .nov., isolated from river sludge outside the plant.</title>
        <authorList>
            <person name="Zhao S.Y."/>
        </authorList>
    </citation>
    <scope>NUCLEOTIDE SEQUENCE [LARGE SCALE GENOMIC DNA]</scope>
    <source>
        <strain evidence="1 2">R-40</strain>
    </source>
</reference>
<name>A0ABU1BR69_9BURK</name>
<gene>
    <name evidence="1" type="ORF">Q8A64_13540</name>
</gene>
<keyword evidence="2" id="KW-1185">Reference proteome</keyword>
<accession>A0ABU1BR69</accession>
<dbReference type="InterPro" id="IPR046150">
    <property type="entry name" value="DUF6152"/>
</dbReference>
<dbReference type="EMBL" id="JAUYVH010000009">
    <property type="protein sequence ID" value="MDQ9171432.1"/>
    <property type="molecule type" value="Genomic_DNA"/>
</dbReference>
<organism evidence="1 2">
    <name type="scientific">Keguizhuia sedimenti</name>
    <dbReference type="NCBI Taxonomy" id="3064264"/>
    <lineage>
        <taxon>Bacteria</taxon>
        <taxon>Pseudomonadati</taxon>
        <taxon>Pseudomonadota</taxon>
        <taxon>Betaproteobacteria</taxon>
        <taxon>Burkholderiales</taxon>
        <taxon>Oxalobacteraceae</taxon>
        <taxon>Keguizhuia</taxon>
    </lineage>
</organism>
<dbReference type="Proteomes" id="UP001225596">
    <property type="component" value="Unassembled WGS sequence"/>
</dbReference>
<sequence length="123" mass="13795">MMHYKNLSLVALLFTSLFALLLSASAFGHHGWSEYDANQPLQLSGTIMESGYSHPHGHISLKTEGKTWNVVLAPPTRMENRGLSKEMLSPGKKATVVGYPNRNKPEEMRAERITIDEKTTELR</sequence>
<evidence type="ECO:0000313" key="2">
    <source>
        <dbReference type="Proteomes" id="UP001225596"/>
    </source>
</evidence>
<dbReference type="RefSeq" id="WP_338437369.1">
    <property type="nucleotide sequence ID" value="NZ_JAUYVH010000009.1"/>
</dbReference>
<evidence type="ECO:0000313" key="1">
    <source>
        <dbReference type="EMBL" id="MDQ9171432.1"/>
    </source>
</evidence>